<feature type="transmembrane region" description="Helical" evidence="1">
    <location>
        <begin position="40"/>
        <end position="58"/>
    </location>
</feature>
<name>A0A1H8SKZ0_9EURY</name>
<dbReference type="Proteomes" id="UP000199126">
    <property type="component" value="Unassembled WGS sequence"/>
</dbReference>
<keyword evidence="1" id="KW-0472">Membrane</keyword>
<keyword evidence="1" id="KW-1133">Transmembrane helix</keyword>
<dbReference type="AlphaFoldDB" id="A0A1H8SKZ0"/>
<feature type="transmembrane region" description="Helical" evidence="1">
    <location>
        <begin position="7"/>
        <end position="34"/>
    </location>
</feature>
<keyword evidence="3" id="KW-1185">Reference proteome</keyword>
<sequence>MGPIRTFLAFLGLAFYLAAVATGLYALTLVWSVVQSSGGAGALEVAASIGVTVLFLFIGRALSQRGKGVLGYGGG</sequence>
<organism evidence="2 3">
    <name type="scientific">Halogranum amylolyticum</name>
    <dbReference type="NCBI Taxonomy" id="660520"/>
    <lineage>
        <taxon>Archaea</taxon>
        <taxon>Methanobacteriati</taxon>
        <taxon>Methanobacteriota</taxon>
        <taxon>Stenosarchaea group</taxon>
        <taxon>Halobacteria</taxon>
        <taxon>Halobacteriales</taxon>
        <taxon>Haloferacaceae</taxon>
    </lineage>
</organism>
<reference evidence="3" key="1">
    <citation type="submission" date="2016-10" db="EMBL/GenBank/DDBJ databases">
        <authorList>
            <person name="Varghese N."/>
            <person name="Submissions S."/>
        </authorList>
    </citation>
    <scope>NUCLEOTIDE SEQUENCE [LARGE SCALE GENOMIC DNA]</scope>
    <source>
        <strain evidence="3">CGMCC 1.10121</strain>
    </source>
</reference>
<evidence type="ECO:0000313" key="2">
    <source>
        <dbReference type="EMBL" id="SEO79024.1"/>
    </source>
</evidence>
<gene>
    <name evidence="2" type="ORF">SAMN04487948_105156</name>
</gene>
<proteinExistence type="predicted"/>
<accession>A0A1H8SKZ0</accession>
<protein>
    <submittedName>
        <fullName evidence="2">Uncharacterized protein</fullName>
    </submittedName>
</protein>
<dbReference type="EMBL" id="FODV01000005">
    <property type="protein sequence ID" value="SEO79024.1"/>
    <property type="molecule type" value="Genomic_DNA"/>
</dbReference>
<dbReference type="OrthoDB" id="383142at2157"/>
<keyword evidence="1" id="KW-0812">Transmembrane</keyword>
<evidence type="ECO:0000313" key="3">
    <source>
        <dbReference type="Proteomes" id="UP000199126"/>
    </source>
</evidence>
<dbReference type="RefSeq" id="WP_089824229.1">
    <property type="nucleotide sequence ID" value="NZ_FODV01000005.1"/>
</dbReference>
<evidence type="ECO:0000256" key="1">
    <source>
        <dbReference type="SAM" id="Phobius"/>
    </source>
</evidence>